<gene>
    <name evidence="1" type="ORF">PORY_002050</name>
</gene>
<sequence>MTSFKLPTLHKTSDLWGPQDTIEIDEDILYVPFSKSDKLGKIADWTLDPSRDTREQKQRQYGRYREQYQTYGAGSASIFAYQHSEDESTFSIVDNRTGTKTRLGSRSGSLLRGRGRGSLLRGSGRTNHFGRTVRGYSDSGRSIRNGFQASRTMKRFGWKEYDKPQRLRDASVTVRHDWQLLEEIEFNRLAKLSYEMDDGVDLETYGFLRYYDKSYDKISTKAERFLQVMDGVHYNPTTTDDPVIQKLAMNNEARVFIIDSILSLLMCSLRSVYSWDIIVIRESNKLFFDKREGGPFDYVTVNENAAEPPLEPVEGQKGTINTPGQLSLEATYINQNFSQQALKGPDSEKYLFSNPNPFYNPEEETEVLAPRGYKYRKFDLGVSGNEPITLICRTEVDAIVKNCSGEDFFCSIKALNEFDPRAQGAGGALDWRSKLDTQRGAVVATEMKNNSCKLARWAIQCILAGSQLMKLGFQYVSRANPRDVQRHVILGVAGYKPKEFILQMNLSLSNAWGIVRTIVDLCLGMPEGKYVLVKDPNKSIIRLYRVPSSTFEEINDPNLDDQLAFADGNDE</sequence>
<reference evidence="1 2" key="1">
    <citation type="journal article" date="2021" name="Commun. Biol.">
        <title>Genomic insights into the host specific adaptation of the Pneumocystis genus.</title>
        <authorList>
            <person name="Cisse O.H."/>
            <person name="Ma L."/>
            <person name="Dekker J.P."/>
            <person name="Khil P.P."/>
            <person name="Youn J.-H."/>
            <person name="Brenchley J.M."/>
            <person name="Blair R."/>
            <person name="Pahar B."/>
            <person name="Chabe M."/>
            <person name="Van Rompay K.K.A."/>
            <person name="Keesler R."/>
            <person name="Sukura A."/>
            <person name="Hirsch V."/>
            <person name="Kutty G."/>
            <person name="Liu Y."/>
            <person name="Peng L."/>
            <person name="Chen J."/>
            <person name="Song J."/>
            <person name="Weissenbacher-Lang C."/>
            <person name="Xu J."/>
            <person name="Upham N.S."/>
            <person name="Stajich J.E."/>
            <person name="Cuomo C.A."/>
            <person name="Cushion M.T."/>
            <person name="Kovacs J.A."/>
        </authorList>
    </citation>
    <scope>NUCLEOTIDE SEQUENCE [LARGE SCALE GENOMIC DNA]</scope>
    <source>
        <strain evidence="1 2">RABM</strain>
    </source>
</reference>
<evidence type="ECO:0000313" key="1">
    <source>
        <dbReference type="EMBL" id="KAG4304657.1"/>
    </source>
</evidence>
<name>A0ACB7CC59_9ASCO</name>
<protein>
    <submittedName>
        <fullName evidence="1">Uncharacterized protein</fullName>
    </submittedName>
</protein>
<proteinExistence type="predicted"/>
<dbReference type="Proteomes" id="UP000768646">
    <property type="component" value="Unassembled WGS sequence"/>
</dbReference>
<comment type="caution">
    <text evidence="1">The sequence shown here is derived from an EMBL/GenBank/DDBJ whole genome shotgun (WGS) entry which is preliminary data.</text>
</comment>
<organism evidence="1 2">
    <name type="scientific">Pneumocystis oryctolagi</name>
    <dbReference type="NCBI Taxonomy" id="42067"/>
    <lineage>
        <taxon>Eukaryota</taxon>
        <taxon>Fungi</taxon>
        <taxon>Dikarya</taxon>
        <taxon>Ascomycota</taxon>
        <taxon>Taphrinomycotina</taxon>
        <taxon>Pneumocystomycetes</taxon>
        <taxon>Pneumocystaceae</taxon>
        <taxon>Pneumocystis</taxon>
    </lineage>
</organism>
<keyword evidence="2" id="KW-1185">Reference proteome</keyword>
<accession>A0ACB7CC59</accession>
<evidence type="ECO:0000313" key="2">
    <source>
        <dbReference type="Proteomes" id="UP000768646"/>
    </source>
</evidence>
<dbReference type="EMBL" id="JABTEG010000007">
    <property type="protein sequence ID" value="KAG4304657.1"/>
    <property type="molecule type" value="Genomic_DNA"/>
</dbReference>